<sequence>MIAKDVRRIALVVLVGALVVAVAGFLYWQGRSRTPDGNGGEATPSASPSASSTVEASGSTVAEATQKYLGADPPTSDVLATESGVIYAYSKDDYQSYEAPGTLEVLAVDVSEQSTHVRFRMKAESQTPVRIDNYIETSNPGFHTVRLIAEQADLSMTGATWLGENDAWSDCTCGRRPSEVGPDGVEISLLLPALPETVTEVQLQVPGFTALTAPVSRA</sequence>
<name>A0ABS5TQQ0_9ACTN</name>
<keyword evidence="4" id="KW-1185">Reference proteome</keyword>
<keyword evidence="2" id="KW-0812">Transmembrane</keyword>
<feature type="compositionally biased region" description="Low complexity" evidence="1">
    <location>
        <begin position="41"/>
        <end position="57"/>
    </location>
</feature>
<dbReference type="EMBL" id="JAHBAY010000013">
    <property type="protein sequence ID" value="MBT0772646.1"/>
    <property type="molecule type" value="Genomic_DNA"/>
</dbReference>
<organism evidence="3 4">
    <name type="scientific">Kineosporia corallincola</name>
    <dbReference type="NCBI Taxonomy" id="2835133"/>
    <lineage>
        <taxon>Bacteria</taxon>
        <taxon>Bacillati</taxon>
        <taxon>Actinomycetota</taxon>
        <taxon>Actinomycetes</taxon>
        <taxon>Kineosporiales</taxon>
        <taxon>Kineosporiaceae</taxon>
        <taxon>Kineosporia</taxon>
    </lineage>
</organism>
<keyword evidence="2" id="KW-1133">Transmembrane helix</keyword>
<keyword evidence="2" id="KW-0472">Membrane</keyword>
<comment type="caution">
    <text evidence="3">The sequence shown here is derived from an EMBL/GenBank/DDBJ whole genome shotgun (WGS) entry which is preliminary data.</text>
</comment>
<dbReference type="Proteomes" id="UP001197247">
    <property type="component" value="Unassembled WGS sequence"/>
</dbReference>
<protein>
    <recommendedName>
        <fullName evidence="5">Secreted protein</fullName>
    </recommendedName>
</protein>
<feature type="region of interest" description="Disordered" evidence="1">
    <location>
        <begin position="33"/>
        <end position="57"/>
    </location>
</feature>
<evidence type="ECO:0000313" key="4">
    <source>
        <dbReference type="Proteomes" id="UP001197247"/>
    </source>
</evidence>
<evidence type="ECO:0000313" key="3">
    <source>
        <dbReference type="EMBL" id="MBT0772646.1"/>
    </source>
</evidence>
<dbReference type="RefSeq" id="WP_214159188.1">
    <property type="nucleotide sequence ID" value="NZ_JAHBAY010000013.1"/>
</dbReference>
<evidence type="ECO:0008006" key="5">
    <source>
        <dbReference type="Google" id="ProtNLM"/>
    </source>
</evidence>
<feature type="transmembrane region" description="Helical" evidence="2">
    <location>
        <begin position="9"/>
        <end position="28"/>
    </location>
</feature>
<reference evidence="3 4" key="1">
    <citation type="submission" date="2021-05" db="EMBL/GenBank/DDBJ databases">
        <title>Kineosporia and Streptomyces sp. nov. two new marine actinobacteria isolated from Coral.</title>
        <authorList>
            <person name="Buangrab K."/>
            <person name="Sutthacheep M."/>
            <person name="Yeemin T."/>
            <person name="Harunari E."/>
            <person name="Igarashi Y."/>
            <person name="Kanchanasin P."/>
            <person name="Tanasupawat S."/>
            <person name="Phongsopitanun W."/>
        </authorList>
    </citation>
    <scope>NUCLEOTIDE SEQUENCE [LARGE SCALE GENOMIC DNA]</scope>
    <source>
        <strain evidence="3 4">J2-2</strain>
    </source>
</reference>
<proteinExistence type="predicted"/>
<gene>
    <name evidence="3" type="ORF">KIH74_27125</name>
</gene>
<evidence type="ECO:0000256" key="1">
    <source>
        <dbReference type="SAM" id="MobiDB-lite"/>
    </source>
</evidence>
<evidence type="ECO:0000256" key="2">
    <source>
        <dbReference type="SAM" id="Phobius"/>
    </source>
</evidence>
<accession>A0ABS5TQQ0</accession>